<evidence type="ECO:0000256" key="2">
    <source>
        <dbReference type="SAM" id="Phobius"/>
    </source>
</evidence>
<feature type="region of interest" description="Disordered" evidence="1">
    <location>
        <begin position="89"/>
        <end position="113"/>
    </location>
</feature>
<feature type="region of interest" description="Disordered" evidence="1">
    <location>
        <begin position="140"/>
        <end position="212"/>
    </location>
</feature>
<feature type="transmembrane region" description="Helical" evidence="2">
    <location>
        <begin position="287"/>
        <end position="305"/>
    </location>
</feature>
<accession>A0AAW1TJK3</accession>
<dbReference type="AlphaFoldDB" id="A0AAW1TJK3"/>
<feature type="compositionally biased region" description="Low complexity" evidence="1">
    <location>
        <begin position="91"/>
        <end position="102"/>
    </location>
</feature>
<protein>
    <submittedName>
        <fullName evidence="3">Uncharacterized protein</fullName>
    </submittedName>
</protein>
<evidence type="ECO:0000256" key="1">
    <source>
        <dbReference type="SAM" id="MobiDB-lite"/>
    </source>
</evidence>
<reference evidence="3 4" key="1">
    <citation type="journal article" date="2024" name="Nat. Commun.">
        <title>Phylogenomics reveals the evolutionary origins of lichenization in chlorophyte algae.</title>
        <authorList>
            <person name="Puginier C."/>
            <person name="Libourel C."/>
            <person name="Otte J."/>
            <person name="Skaloud P."/>
            <person name="Haon M."/>
            <person name="Grisel S."/>
            <person name="Petersen M."/>
            <person name="Berrin J.G."/>
            <person name="Delaux P.M."/>
            <person name="Dal Grande F."/>
            <person name="Keller J."/>
        </authorList>
    </citation>
    <scope>NUCLEOTIDE SEQUENCE [LARGE SCALE GENOMIC DNA]</scope>
    <source>
        <strain evidence="3 4">SAG 2523</strain>
    </source>
</reference>
<feature type="transmembrane region" description="Helical" evidence="2">
    <location>
        <begin position="311"/>
        <end position="329"/>
    </location>
</feature>
<feature type="compositionally biased region" description="Polar residues" evidence="1">
    <location>
        <begin position="181"/>
        <end position="209"/>
    </location>
</feature>
<dbReference type="Proteomes" id="UP001485043">
    <property type="component" value="Unassembled WGS sequence"/>
</dbReference>
<dbReference type="PANTHER" id="PTHR31033:SF18">
    <property type="entry name" value="OS06G0115800 PROTEIN"/>
    <property type="match status" value="1"/>
</dbReference>
<name>A0AAW1TJK3_9CHLO</name>
<dbReference type="EMBL" id="JALJOV010000038">
    <property type="protein sequence ID" value="KAK9868244.1"/>
    <property type="molecule type" value="Genomic_DNA"/>
</dbReference>
<feature type="compositionally biased region" description="Low complexity" evidence="1">
    <location>
        <begin position="146"/>
        <end position="164"/>
    </location>
</feature>
<feature type="transmembrane region" description="Helical" evidence="2">
    <location>
        <begin position="259"/>
        <end position="280"/>
    </location>
</feature>
<keyword evidence="2" id="KW-1133">Transmembrane helix</keyword>
<dbReference type="PANTHER" id="PTHR31033">
    <property type="entry name" value="PROTEIN, PUTATIVE-RELATED"/>
    <property type="match status" value="1"/>
</dbReference>
<gene>
    <name evidence="3" type="ORF">WJX84_007813</name>
</gene>
<sequence length="392" mass="41529">MEAVCYATSHCPFLRNVAGTSGDKFAAHLAVAPEQSYTGAGPAGQPGCPLAGLKATFRIFHDPEAGVVPLQPQRVVDVEGRIFKDSCPIGRASRQAQQQARSFDPDTQQSQEPACPFASISLRLPGPDHFLRKWLRQRRLDKQARQQRQPGGPGTQRGPSGRPTNGRAGPVHGHGTGNCGPRTTCTSGRTPGISSPPRSKQQIGSSGRSGQPYWKKYGPLGGLVPLGAKGELACPPAIVAARAFVAALPPVRELRPKALHVKMASIALVAAAANVPFGAWREHFDKFSLGWFVAVHATIPFIALLRKGVVMPRWAILLTITGAIAGQTVGSRLERRRLAALSSEPASHPPEPCLRATPVASLAMLPGDLYSSPVPSMDGNCTSARTQSQLAA</sequence>
<evidence type="ECO:0000313" key="4">
    <source>
        <dbReference type="Proteomes" id="UP001485043"/>
    </source>
</evidence>
<evidence type="ECO:0000313" key="3">
    <source>
        <dbReference type="EMBL" id="KAK9868244.1"/>
    </source>
</evidence>
<organism evidence="3 4">
    <name type="scientific">Apatococcus fuscideae</name>
    <dbReference type="NCBI Taxonomy" id="2026836"/>
    <lineage>
        <taxon>Eukaryota</taxon>
        <taxon>Viridiplantae</taxon>
        <taxon>Chlorophyta</taxon>
        <taxon>core chlorophytes</taxon>
        <taxon>Trebouxiophyceae</taxon>
        <taxon>Chlorellales</taxon>
        <taxon>Chlorellaceae</taxon>
        <taxon>Apatococcus</taxon>
    </lineage>
</organism>
<proteinExistence type="predicted"/>
<keyword evidence="2" id="KW-0812">Transmembrane</keyword>
<comment type="caution">
    <text evidence="3">The sequence shown here is derived from an EMBL/GenBank/DDBJ whole genome shotgun (WGS) entry which is preliminary data.</text>
</comment>
<keyword evidence="4" id="KW-1185">Reference proteome</keyword>
<keyword evidence="2" id="KW-0472">Membrane</keyword>